<keyword evidence="1" id="KW-0812">Transmembrane</keyword>
<evidence type="ECO:0000313" key="2">
    <source>
        <dbReference type="EMBL" id="KAA6387811.1"/>
    </source>
</evidence>
<evidence type="ECO:0000256" key="1">
    <source>
        <dbReference type="SAM" id="Phobius"/>
    </source>
</evidence>
<feature type="transmembrane region" description="Helical" evidence="1">
    <location>
        <begin position="5"/>
        <end position="23"/>
    </location>
</feature>
<dbReference type="EMBL" id="SNRW01004230">
    <property type="protein sequence ID" value="KAA6387811.1"/>
    <property type="molecule type" value="Genomic_DNA"/>
</dbReference>
<feature type="transmembrane region" description="Helical" evidence="1">
    <location>
        <begin position="35"/>
        <end position="54"/>
    </location>
</feature>
<sequence length="140" mass="15816">MIISYCFFIDGLILLGGGLGAIYCDDDNNYDDEGFFELELLFNVSGLFIFLGVLREFNSSVTVVVANEGIDDQVVIGETVDLFKSQSNLKMAITYYCFNNQLASTYSFQPTPILLPPILFQLCLLEEQLYDLCLECFRLL</sequence>
<protein>
    <submittedName>
        <fullName evidence="2">Uncharacterized protein</fullName>
    </submittedName>
</protein>
<keyword evidence="1" id="KW-1133">Transmembrane helix</keyword>
<accession>A0A5J4VYR1</accession>
<comment type="caution">
    <text evidence="2">The sequence shown here is derived from an EMBL/GenBank/DDBJ whole genome shotgun (WGS) entry which is preliminary data.</text>
</comment>
<organism evidence="2 3">
    <name type="scientific">Streblomastix strix</name>
    <dbReference type="NCBI Taxonomy" id="222440"/>
    <lineage>
        <taxon>Eukaryota</taxon>
        <taxon>Metamonada</taxon>
        <taxon>Preaxostyla</taxon>
        <taxon>Oxymonadida</taxon>
        <taxon>Streblomastigidae</taxon>
        <taxon>Streblomastix</taxon>
    </lineage>
</organism>
<gene>
    <name evidence="2" type="ORF">EZS28_016662</name>
</gene>
<dbReference type="Proteomes" id="UP000324800">
    <property type="component" value="Unassembled WGS sequence"/>
</dbReference>
<proteinExistence type="predicted"/>
<dbReference type="AlphaFoldDB" id="A0A5J4VYR1"/>
<keyword evidence="1" id="KW-0472">Membrane</keyword>
<evidence type="ECO:0000313" key="3">
    <source>
        <dbReference type="Proteomes" id="UP000324800"/>
    </source>
</evidence>
<name>A0A5J4VYR1_9EUKA</name>
<reference evidence="2 3" key="1">
    <citation type="submission" date="2019-03" db="EMBL/GenBank/DDBJ databases">
        <title>Single cell metagenomics reveals metabolic interactions within the superorganism composed of flagellate Streblomastix strix and complex community of Bacteroidetes bacteria on its surface.</title>
        <authorList>
            <person name="Treitli S.C."/>
            <person name="Kolisko M."/>
            <person name="Husnik F."/>
            <person name="Keeling P."/>
            <person name="Hampl V."/>
        </authorList>
    </citation>
    <scope>NUCLEOTIDE SEQUENCE [LARGE SCALE GENOMIC DNA]</scope>
    <source>
        <strain evidence="2">ST1C</strain>
    </source>
</reference>